<feature type="region of interest" description="Disordered" evidence="2">
    <location>
        <begin position="156"/>
        <end position="203"/>
    </location>
</feature>
<evidence type="ECO:0000313" key="3">
    <source>
        <dbReference type="EMBL" id="KAF7341493.1"/>
    </source>
</evidence>
<evidence type="ECO:0000313" key="4">
    <source>
        <dbReference type="Proteomes" id="UP000620124"/>
    </source>
</evidence>
<feature type="region of interest" description="Disordered" evidence="2">
    <location>
        <begin position="447"/>
        <end position="489"/>
    </location>
</feature>
<dbReference type="Proteomes" id="UP000620124">
    <property type="component" value="Unassembled WGS sequence"/>
</dbReference>
<feature type="region of interest" description="Disordered" evidence="2">
    <location>
        <begin position="1"/>
        <end position="74"/>
    </location>
</feature>
<sequence length="489" mass="53032">MSASLSDTQPFDSFLEKNPTLKPNFGPAPTTTHSAASDIPPAVPATGATPLSDDLKKSLGPSSGTRSVARTSKAPAVVPYSPASLVPTRVVDTFEHYKLTPPPILEKPKKETAANMTICTEHNLALLADIVGVVDTRVEKLSRRVDNLGTETQLRDAVRNSRTKASGQEDAPLSIVPGASTEPASPASPASSHPSSVDGFDPDDQFFARLEDVEHKADDALDMSHAHERALKDLESRVEAPFTLAQLSDAMKKQFTSITQDRDILARRIESDRTDQAKINRVHEATVAGLQDDIRKLQATIARLELSAAHAPLAPRSSEPSHFHTRSPPRQVSPLPRRRYSRSRSPGEPHGDSKRSRSSVEARSELVEIVMGPISLALSLPSRELFELHLRTALPNHPSLGQCDVHRSGEYLHIRGLPSGEAHALTRAWDKQTVVGYKNFMMTIARDGPNRNANVNGTASGSTRRLQSNSHARRNGGGGGAPRRSYPSR</sequence>
<keyword evidence="4" id="KW-1185">Reference proteome</keyword>
<name>A0A8H6XH99_9AGAR</name>
<feature type="compositionally biased region" description="Basic and acidic residues" evidence="2">
    <location>
        <begin position="345"/>
        <end position="360"/>
    </location>
</feature>
<organism evidence="3 4">
    <name type="scientific">Mycena venus</name>
    <dbReference type="NCBI Taxonomy" id="2733690"/>
    <lineage>
        <taxon>Eukaryota</taxon>
        <taxon>Fungi</taxon>
        <taxon>Dikarya</taxon>
        <taxon>Basidiomycota</taxon>
        <taxon>Agaricomycotina</taxon>
        <taxon>Agaricomycetes</taxon>
        <taxon>Agaricomycetidae</taxon>
        <taxon>Agaricales</taxon>
        <taxon>Marasmiineae</taxon>
        <taxon>Mycenaceae</taxon>
        <taxon>Mycena</taxon>
    </lineage>
</organism>
<reference evidence="3" key="1">
    <citation type="submission" date="2020-05" db="EMBL/GenBank/DDBJ databases">
        <title>Mycena genomes resolve the evolution of fungal bioluminescence.</title>
        <authorList>
            <person name="Tsai I.J."/>
        </authorList>
    </citation>
    <scope>NUCLEOTIDE SEQUENCE</scope>
    <source>
        <strain evidence="3">CCC161011</strain>
    </source>
</reference>
<evidence type="ECO:0000256" key="2">
    <source>
        <dbReference type="SAM" id="MobiDB-lite"/>
    </source>
</evidence>
<feature type="coiled-coil region" evidence="1">
    <location>
        <begin position="280"/>
        <end position="307"/>
    </location>
</feature>
<feature type="region of interest" description="Disordered" evidence="2">
    <location>
        <begin position="312"/>
        <end position="360"/>
    </location>
</feature>
<gene>
    <name evidence="3" type="ORF">MVEN_01886700</name>
</gene>
<dbReference type="OrthoDB" id="3055409at2759"/>
<feature type="compositionally biased region" description="Low complexity" evidence="2">
    <location>
        <begin position="179"/>
        <end position="196"/>
    </location>
</feature>
<accession>A0A8H6XH99</accession>
<evidence type="ECO:0000256" key="1">
    <source>
        <dbReference type="SAM" id="Coils"/>
    </source>
</evidence>
<comment type="caution">
    <text evidence="3">The sequence shown here is derived from an EMBL/GenBank/DDBJ whole genome shotgun (WGS) entry which is preliminary data.</text>
</comment>
<dbReference type="AlphaFoldDB" id="A0A8H6XH99"/>
<dbReference type="EMBL" id="JACAZI010000018">
    <property type="protein sequence ID" value="KAF7341493.1"/>
    <property type="molecule type" value="Genomic_DNA"/>
</dbReference>
<feature type="compositionally biased region" description="Polar residues" evidence="2">
    <location>
        <begin position="451"/>
        <end position="467"/>
    </location>
</feature>
<keyword evidence="1" id="KW-0175">Coiled coil</keyword>
<feature type="compositionally biased region" description="Polar residues" evidence="2">
    <location>
        <begin position="60"/>
        <end position="70"/>
    </location>
</feature>
<proteinExistence type="predicted"/>
<feature type="compositionally biased region" description="Polar residues" evidence="2">
    <location>
        <begin position="1"/>
        <end position="11"/>
    </location>
</feature>
<protein>
    <submittedName>
        <fullName evidence="3">Uncharacterized protein</fullName>
    </submittedName>
</protein>